<dbReference type="RefSeq" id="WP_202381732.1">
    <property type="nucleotide sequence ID" value="NZ_BAAAMA010000002.1"/>
</dbReference>
<keyword evidence="2" id="KW-1185">Reference proteome</keyword>
<gene>
    <name evidence="1" type="ORF">D3226_07060</name>
</gene>
<dbReference type="EMBL" id="QYAD01000002">
    <property type="protein sequence ID" value="MBL3689718.1"/>
    <property type="molecule type" value="Genomic_DNA"/>
</dbReference>
<sequence length="141" mass="15555">MSRSTRDTVTAFLETVRSGREPHRAAEFMASSVRAHQVRAAARETIDRSPANYEEHVEEMLEMFGPFEFVIDELLVDGDRAYARWIQHGAHVGEIDGHAPTGTTIEAVGSAVYRVADGLIVEYWIQQDAAGLAAQLAAAER</sequence>
<evidence type="ECO:0000313" key="2">
    <source>
        <dbReference type="Proteomes" id="UP001646141"/>
    </source>
</evidence>
<accession>A0ABS1SNH9</accession>
<dbReference type="SUPFAM" id="SSF54427">
    <property type="entry name" value="NTF2-like"/>
    <property type="match status" value="1"/>
</dbReference>
<protein>
    <submittedName>
        <fullName evidence="1">Ester cyclase</fullName>
    </submittedName>
</protein>
<dbReference type="Proteomes" id="UP001646141">
    <property type="component" value="Unassembled WGS sequence"/>
</dbReference>
<comment type="caution">
    <text evidence="1">The sequence shown here is derived from an EMBL/GenBank/DDBJ whole genome shotgun (WGS) entry which is preliminary data.</text>
</comment>
<organism evidence="1 2">
    <name type="scientific">Leucobacter chromiireducens subsp. chromiireducens</name>
    <dbReference type="NCBI Taxonomy" id="660067"/>
    <lineage>
        <taxon>Bacteria</taxon>
        <taxon>Bacillati</taxon>
        <taxon>Actinomycetota</taxon>
        <taxon>Actinomycetes</taxon>
        <taxon>Micrococcales</taxon>
        <taxon>Microbacteriaceae</taxon>
        <taxon>Leucobacter</taxon>
    </lineage>
</organism>
<dbReference type="Pfam" id="PF07366">
    <property type="entry name" value="SnoaL"/>
    <property type="match status" value="1"/>
</dbReference>
<dbReference type="InterPro" id="IPR009959">
    <property type="entry name" value="Cyclase_SnoaL-like"/>
</dbReference>
<proteinExistence type="predicted"/>
<evidence type="ECO:0000313" key="1">
    <source>
        <dbReference type="EMBL" id="MBL3689718.1"/>
    </source>
</evidence>
<reference evidence="1 2" key="1">
    <citation type="submission" date="2018-09" db="EMBL/GenBank/DDBJ databases">
        <title>Comparative genomics of Leucobacter spp.</title>
        <authorList>
            <person name="Reis A.C."/>
            <person name="Kolvenbach B.A."/>
            <person name="Corvini P.F.X."/>
            <person name="Nunes O.C."/>
        </authorList>
    </citation>
    <scope>NUCLEOTIDE SEQUENCE [LARGE SCALE GENOMIC DNA]</scope>
    <source>
        <strain evidence="1 2">L-1</strain>
    </source>
</reference>
<dbReference type="InterPro" id="IPR032710">
    <property type="entry name" value="NTF2-like_dom_sf"/>
</dbReference>
<dbReference type="Gene3D" id="3.10.450.50">
    <property type="match status" value="1"/>
</dbReference>
<name>A0ABS1SNH9_9MICO</name>